<dbReference type="PANTHER" id="PTHR45721">
    <property type="entry name" value="LAMIN DM0-RELATED"/>
    <property type="match status" value="1"/>
</dbReference>
<dbReference type="Gene3D" id="1.20.5.170">
    <property type="match status" value="2"/>
</dbReference>
<dbReference type="GO" id="GO:0005652">
    <property type="term" value="C:nuclear lamina"/>
    <property type="evidence" value="ECO:0007669"/>
    <property type="project" value="TreeGrafter"/>
</dbReference>
<evidence type="ECO:0000256" key="3">
    <source>
        <dbReference type="ARBA" id="ARBA00023054"/>
    </source>
</evidence>
<feature type="region of interest" description="Disordered" evidence="6">
    <location>
        <begin position="978"/>
        <end position="1020"/>
    </location>
</feature>
<keyword evidence="4" id="KW-0539">Nucleus</keyword>
<dbReference type="AlphaFoldDB" id="A0A158QIY6"/>
<sequence length="1169" mass="134075">MSARIKKSKQTQQVAEKLATPKKIERSSTSSTAINNPVQSNDTEYRSPSPLNISRVDEKEELAHLNDRLASYIDYVRKLERDKESLTRRISTITEERLAKVDSARSTYENEIQSLRRLVDDLAKDKAARDVELKKHMDDASDAKSKLNKRDAELRNLQRKYDALERDIGTYKADHERYQKLLPEFEHLEKNLEAAKEGLKAETILRTDLENKVASLREELDFKDRLFQEERSKLVMRSLTVEEEVAETKAKEFESRLADELQAYRESANEELEQYRIQMESTFQKKLEQLQKANEEANRDGGRLNEELITMRRMNDDLSHELARKSREVELLHSRIADLEKLLNKAHDDYQAQLAAEREEVKRLRAELEQRFAEFTDLMNTKIVLDQEILMYRKMLEGEESRLNLTSPKRHSAFGGAFMGVKKRRLDSGDGFDEESNSNGSQTAIRVSTSAVGSIEFSADQDSSGNWIKLSNVGKEDINIGNWVLRHKSDGEEVTYKFGRNVTLKPGTPCIVWSVDAGATHNPPEDIVMKNQRFHAGANTTVTLTNENEEEQASCLIVRESRPKLIPRRFRAGAARGEEVAKMSSRSKRPTQASETTATTSRRTNVTATSASSSAEGHRQRSVSPLNISRTEEKEELAELNDRLASYIDYVRKLEADKDSLKRKIRTFTEERMSKHDDSRNTYESEIASLRRLVDDLAKQKAAADVEAEKLKDDAKTAQSKLAKRELDARNLQRRVEALERDISAYKHDHDRYEALKPEYDALEKKCTDLRRDLDAETVHRSDLENKVAGLKEELKFKNRLLDEERAKIIEKTIMVESEIEDRKAAEYESKLYDQLQSYRDQTAEDLLTYKIEMEHTFENKLNQLRAANTDASKETSRLRDQLLIYRKRTDDAEHELKKKDAELELLKRRVDELERLRRQEREDYERSLAAQRDELARLQRELEIRFSEFTDLMNTKVALDQEILMYRKMLEGEESRLNISTSLRGPSTGSKRRRPTSAVIEEEDDDGIHSTSTSSLISGGEGRFPRVTYRVATNSTSNIEFAADQGELGKCVKLVNTSDEDTNIGNWTLKQTVDGHGVTFKFPRSLILKPGASCQIWNSDAGATNDPPKDLVMKNQSFKMGANITFSLINADKEEQANCQITRETVGTAARFSRSHSSLQSDEVGDQY</sequence>
<dbReference type="GO" id="GO:0005200">
    <property type="term" value="F:structural constituent of cytoskeleton"/>
    <property type="evidence" value="ECO:0007669"/>
    <property type="project" value="TreeGrafter"/>
</dbReference>
<keyword evidence="2" id="KW-0403">Intermediate filament</keyword>
<evidence type="ECO:0000256" key="6">
    <source>
        <dbReference type="SAM" id="MobiDB-lite"/>
    </source>
</evidence>
<keyword evidence="10" id="KW-1185">Reference proteome</keyword>
<feature type="coiled-coil region" evidence="5">
    <location>
        <begin position="637"/>
        <end position="808"/>
    </location>
</feature>
<evidence type="ECO:0000256" key="1">
    <source>
        <dbReference type="ARBA" id="ARBA00004123"/>
    </source>
</evidence>
<dbReference type="PROSITE" id="PS51841">
    <property type="entry name" value="LTD"/>
    <property type="match status" value="2"/>
</dbReference>
<evidence type="ECO:0000259" key="7">
    <source>
        <dbReference type="PROSITE" id="PS51841"/>
    </source>
</evidence>
<feature type="domain" description="LTD" evidence="7">
    <location>
        <begin position="443"/>
        <end position="560"/>
    </location>
</feature>
<organism evidence="11">
    <name type="scientific">Rodentolepis nana</name>
    <name type="common">Dwarf tapeworm</name>
    <name type="synonym">Hymenolepis nana</name>
    <dbReference type="NCBI Taxonomy" id="102285"/>
    <lineage>
        <taxon>Eukaryota</taxon>
        <taxon>Metazoa</taxon>
        <taxon>Spiralia</taxon>
        <taxon>Lophotrochozoa</taxon>
        <taxon>Platyhelminthes</taxon>
        <taxon>Cestoda</taxon>
        <taxon>Eucestoda</taxon>
        <taxon>Cyclophyllidea</taxon>
        <taxon>Hymenolepididae</taxon>
        <taxon>Rodentolepis</taxon>
    </lineage>
</organism>
<feature type="compositionally biased region" description="Polar residues" evidence="6">
    <location>
        <begin position="27"/>
        <end position="42"/>
    </location>
</feature>
<dbReference type="EMBL" id="UZAE01013086">
    <property type="protein sequence ID" value="VDO08114.1"/>
    <property type="molecule type" value="Genomic_DNA"/>
</dbReference>
<comment type="subcellular location">
    <subcellularLocation>
        <location evidence="1">Nucleus</location>
    </subcellularLocation>
</comment>
<proteinExistence type="predicted"/>
<dbReference type="Pfam" id="PF00038">
    <property type="entry name" value="Filament"/>
    <property type="match status" value="2"/>
</dbReference>
<dbReference type="OrthoDB" id="102442at2759"/>
<dbReference type="WBParaSite" id="HNAJ_0001051701-mRNA-1">
    <property type="protein sequence ID" value="HNAJ_0001051701-mRNA-1"/>
    <property type="gene ID" value="HNAJ_0001051701"/>
</dbReference>
<dbReference type="SUPFAM" id="SSF74853">
    <property type="entry name" value="Lamin A/C globular tail domain"/>
    <property type="match status" value="2"/>
</dbReference>
<dbReference type="InterPro" id="IPR039008">
    <property type="entry name" value="IF_rod_dom"/>
</dbReference>
<feature type="domain" description="LTD" evidence="7">
    <location>
        <begin position="1028"/>
        <end position="1146"/>
    </location>
</feature>
<protein>
    <submittedName>
        <fullName evidence="11">Lamin</fullName>
    </submittedName>
</protein>
<dbReference type="GO" id="GO:0007097">
    <property type="term" value="P:nuclear migration"/>
    <property type="evidence" value="ECO:0007669"/>
    <property type="project" value="TreeGrafter"/>
</dbReference>
<evidence type="ECO:0000256" key="4">
    <source>
        <dbReference type="ARBA" id="ARBA00023242"/>
    </source>
</evidence>
<feature type="region of interest" description="Disordered" evidence="6">
    <location>
        <begin position="575"/>
        <end position="633"/>
    </location>
</feature>
<dbReference type="GO" id="GO:0005882">
    <property type="term" value="C:intermediate filament"/>
    <property type="evidence" value="ECO:0007669"/>
    <property type="project" value="UniProtKB-KW"/>
</dbReference>
<gene>
    <name evidence="9" type="ORF">HNAJ_LOCUS10512</name>
</gene>
<feature type="coiled-coil region" evidence="5">
    <location>
        <begin position="62"/>
        <end position="226"/>
    </location>
</feature>
<dbReference type="GO" id="GO:0006998">
    <property type="term" value="P:nuclear envelope organization"/>
    <property type="evidence" value="ECO:0007669"/>
    <property type="project" value="TreeGrafter"/>
</dbReference>
<feature type="region of interest" description="Disordered" evidence="6">
    <location>
        <begin position="1"/>
        <end position="50"/>
    </location>
</feature>
<dbReference type="Gene3D" id="2.60.40.1260">
    <property type="entry name" value="Lamin Tail domain"/>
    <property type="match status" value="2"/>
</dbReference>
<dbReference type="GO" id="GO:0090435">
    <property type="term" value="P:protein localization to nuclear envelope"/>
    <property type="evidence" value="ECO:0007669"/>
    <property type="project" value="TreeGrafter"/>
</dbReference>
<name>A0A158QIY6_RODNA</name>
<evidence type="ECO:0000259" key="8">
    <source>
        <dbReference type="PROSITE" id="PS51842"/>
    </source>
</evidence>
<accession>A0A158QIY6</accession>
<dbReference type="Proteomes" id="UP000278807">
    <property type="component" value="Unassembled WGS sequence"/>
</dbReference>
<evidence type="ECO:0000256" key="2">
    <source>
        <dbReference type="ARBA" id="ARBA00022754"/>
    </source>
</evidence>
<keyword evidence="3 5" id="KW-0175">Coiled coil</keyword>
<feature type="coiled-coil region" evidence="5">
    <location>
        <begin position="862"/>
        <end position="949"/>
    </location>
</feature>
<dbReference type="Gene3D" id="1.20.5.1160">
    <property type="entry name" value="Vasodilator-stimulated phosphoprotein"/>
    <property type="match status" value="3"/>
</dbReference>
<feature type="domain" description="IF rod" evidence="8">
    <location>
        <begin position="58"/>
        <end position="403"/>
    </location>
</feature>
<dbReference type="InterPro" id="IPR001322">
    <property type="entry name" value="Lamin_tail_dom"/>
</dbReference>
<dbReference type="InterPro" id="IPR036415">
    <property type="entry name" value="Lamin_tail_dom_sf"/>
</dbReference>
<dbReference type="SMART" id="SM01391">
    <property type="entry name" value="Filament"/>
    <property type="match status" value="2"/>
</dbReference>
<evidence type="ECO:0000313" key="10">
    <source>
        <dbReference type="Proteomes" id="UP000278807"/>
    </source>
</evidence>
<dbReference type="GO" id="GO:0051664">
    <property type="term" value="P:nuclear pore localization"/>
    <property type="evidence" value="ECO:0007669"/>
    <property type="project" value="TreeGrafter"/>
</dbReference>
<reference evidence="11" key="1">
    <citation type="submission" date="2016-04" db="UniProtKB">
        <authorList>
            <consortium name="WormBaseParasite"/>
        </authorList>
    </citation>
    <scope>IDENTIFICATION</scope>
</reference>
<feature type="coiled-coil region" evidence="5">
    <location>
        <begin position="258"/>
        <end position="378"/>
    </location>
</feature>
<evidence type="ECO:0000313" key="9">
    <source>
        <dbReference type="EMBL" id="VDO08114.1"/>
    </source>
</evidence>
<evidence type="ECO:0000313" key="11">
    <source>
        <dbReference type="WBParaSite" id="HNAJ_0001051701-mRNA-1"/>
    </source>
</evidence>
<dbReference type="Pfam" id="PF00932">
    <property type="entry name" value="LTD"/>
    <property type="match status" value="2"/>
</dbReference>
<feature type="compositionally biased region" description="Low complexity" evidence="6">
    <location>
        <begin position="591"/>
        <end position="615"/>
    </location>
</feature>
<feature type="domain" description="IF rod" evidence="8">
    <location>
        <begin position="633"/>
        <end position="978"/>
    </location>
</feature>
<dbReference type="GO" id="GO:0031507">
    <property type="term" value="P:heterochromatin formation"/>
    <property type="evidence" value="ECO:0007669"/>
    <property type="project" value="TreeGrafter"/>
</dbReference>
<feature type="compositionally biased region" description="Polar residues" evidence="6">
    <location>
        <begin position="978"/>
        <end position="990"/>
    </location>
</feature>
<evidence type="ECO:0000256" key="5">
    <source>
        <dbReference type="SAM" id="Coils"/>
    </source>
</evidence>
<dbReference type="SUPFAM" id="SSF64593">
    <property type="entry name" value="Intermediate filament protein, coiled coil region"/>
    <property type="match status" value="4"/>
</dbReference>
<reference evidence="9 10" key="2">
    <citation type="submission" date="2018-11" db="EMBL/GenBank/DDBJ databases">
        <authorList>
            <consortium name="Pathogen Informatics"/>
        </authorList>
    </citation>
    <scope>NUCLEOTIDE SEQUENCE [LARGE SCALE GENOMIC DNA]</scope>
</reference>
<dbReference type="PANTHER" id="PTHR45721:SF11">
    <property type="entry name" value="LAMIN DM0-RELATED"/>
    <property type="match status" value="1"/>
</dbReference>
<dbReference type="STRING" id="102285.A0A158QIY6"/>
<dbReference type="PROSITE" id="PS51842">
    <property type="entry name" value="IF_ROD_2"/>
    <property type="match status" value="2"/>
</dbReference>